<dbReference type="PANTHER" id="PTHR38085">
    <property type="match status" value="1"/>
</dbReference>
<accession>A0AAN7U7V8</accession>
<dbReference type="Proteomes" id="UP001344447">
    <property type="component" value="Unassembled WGS sequence"/>
</dbReference>
<name>A0AAN7U7V8_9MYCE</name>
<protein>
    <submittedName>
        <fullName evidence="1">Uncharacterized protein</fullName>
    </submittedName>
</protein>
<sequence length="457" mass="49339">MDVFRKYQQFDFGGSGYMVPYQFMLVGASAGGTLSSNVSGKIDTSLFRYQTMPYTFPSLTFSYAEGNINFDITKLQLNFGVSAIATGFMPTFIIEYTEENGVDGFQLDGDSVVGMVDLSKYTYKSNYKKEELKGDDGKPFNIYHVSSTSKNGLFQMNFTVSERSVGIDGNAISASQTKVDIGIYNYYDPNINKNELDFCNLPIPSWAEIMPSIPSLTLPPLTLPPLTLPPITIPPVTLPPVTLPPVTVPPVTVPPVTVPPVTLPPLTLPPVTFPSFPLESDKVETSNANIPIPVICDGTTGPSSKQSKLALLSFVGAVKLKLNDKGQATVTVDIGKNFSVSYDWIGKAKINTGSGAKNSKVHSNVTDSSKGSKFGSSGIGKFLSDPQSLFITYSFDGVRPSSIEWDPTLGASNYEQGKTDNGYVEGYLDDDDSLNSGYKTISSLIFIAIAVLIPLLI</sequence>
<organism evidence="1 2">
    <name type="scientific">Dictyostelium firmibasis</name>
    <dbReference type="NCBI Taxonomy" id="79012"/>
    <lineage>
        <taxon>Eukaryota</taxon>
        <taxon>Amoebozoa</taxon>
        <taxon>Evosea</taxon>
        <taxon>Eumycetozoa</taxon>
        <taxon>Dictyostelia</taxon>
        <taxon>Dictyosteliales</taxon>
        <taxon>Dictyosteliaceae</taxon>
        <taxon>Dictyostelium</taxon>
    </lineage>
</organism>
<evidence type="ECO:0000313" key="2">
    <source>
        <dbReference type="Proteomes" id="UP001344447"/>
    </source>
</evidence>
<reference evidence="1 2" key="1">
    <citation type="submission" date="2023-11" db="EMBL/GenBank/DDBJ databases">
        <title>Dfirmibasis_genome.</title>
        <authorList>
            <person name="Edelbroek B."/>
            <person name="Kjellin J."/>
            <person name="Jerlstrom-Hultqvist J."/>
            <person name="Soderbom F."/>
        </authorList>
    </citation>
    <scope>NUCLEOTIDE SEQUENCE [LARGE SCALE GENOMIC DNA]</scope>
    <source>
        <strain evidence="1 2">TNS-C-14</strain>
    </source>
</reference>
<dbReference type="AlphaFoldDB" id="A0AAN7U7V8"/>
<comment type="caution">
    <text evidence="1">The sequence shown here is derived from an EMBL/GenBank/DDBJ whole genome shotgun (WGS) entry which is preliminary data.</text>
</comment>
<gene>
    <name evidence="1" type="ORF">RB653_005387</name>
</gene>
<evidence type="ECO:0000313" key="1">
    <source>
        <dbReference type="EMBL" id="KAK5583787.1"/>
    </source>
</evidence>
<keyword evidence="2" id="KW-1185">Reference proteome</keyword>
<proteinExistence type="predicted"/>
<dbReference type="PANTHER" id="PTHR38085:SF1">
    <property type="match status" value="1"/>
</dbReference>
<dbReference type="EMBL" id="JAVFKY010000001">
    <property type="protein sequence ID" value="KAK5583787.1"/>
    <property type="molecule type" value="Genomic_DNA"/>
</dbReference>